<accession>A0A9Q3JEM7</accession>
<organism evidence="1 2">
    <name type="scientific">Austropuccinia psidii MF-1</name>
    <dbReference type="NCBI Taxonomy" id="1389203"/>
    <lineage>
        <taxon>Eukaryota</taxon>
        <taxon>Fungi</taxon>
        <taxon>Dikarya</taxon>
        <taxon>Basidiomycota</taxon>
        <taxon>Pucciniomycotina</taxon>
        <taxon>Pucciniomycetes</taxon>
        <taxon>Pucciniales</taxon>
        <taxon>Sphaerophragmiaceae</taxon>
        <taxon>Austropuccinia</taxon>
    </lineage>
</organism>
<evidence type="ECO:0000313" key="1">
    <source>
        <dbReference type="EMBL" id="MBW0560341.1"/>
    </source>
</evidence>
<protein>
    <submittedName>
        <fullName evidence="1">Uncharacterized protein</fullName>
    </submittedName>
</protein>
<reference evidence="1" key="1">
    <citation type="submission" date="2021-03" db="EMBL/GenBank/DDBJ databases">
        <title>Draft genome sequence of rust myrtle Austropuccinia psidii MF-1, a brazilian biotype.</title>
        <authorList>
            <person name="Quecine M.C."/>
            <person name="Pachon D.M.R."/>
            <person name="Bonatelli M.L."/>
            <person name="Correr F.H."/>
            <person name="Franceschini L.M."/>
            <person name="Leite T.F."/>
            <person name="Margarido G.R.A."/>
            <person name="Almeida C.A."/>
            <person name="Ferrarezi J.A."/>
            <person name="Labate C.A."/>
        </authorList>
    </citation>
    <scope>NUCLEOTIDE SEQUENCE</scope>
    <source>
        <strain evidence="1">MF-1</strain>
    </source>
</reference>
<dbReference type="Proteomes" id="UP000765509">
    <property type="component" value="Unassembled WGS sequence"/>
</dbReference>
<proteinExistence type="predicted"/>
<dbReference type="AlphaFoldDB" id="A0A9Q3JEM7"/>
<name>A0A9Q3JEM7_9BASI</name>
<keyword evidence="2" id="KW-1185">Reference proteome</keyword>
<sequence>MPTLMHELASTCLPNPLLPLTCLCSGTALKICLCGSSPISALTHPHTSTPLPLNMLTILLCPPDILLMPEPHLCEPPPYVSAPPPFTIFMLTYPSNPEPHLCPPPCFSAAYNPYAHVVPSRNASDAALIPPYAFAPPPYLLCPLQSLHSCSALKISLQHRHLIFHIRSIGYGGLLAYMMITITEIC</sequence>
<dbReference type="EMBL" id="AVOT02069422">
    <property type="protein sequence ID" value="MBW0560341.1"/>
    <property type="molecule type" value="Genomic_DNA"/>
</dbReference>
<gene>
    <name evidence="1" type="ORF">O181_100056</name>
</gene>
<evidence type="ECO:0000313" key="2">
    <source>
        <dbReference type="Proteomes" id="UP000765509"/>
    </source>
</evidence>
<comment type="caution">
    <text evidence="1">The sequence shown here is derived from an EMBL/GenBank/DDBJ whole genome shotgun (WGS) entry which is preliminary data.</text>
</comment>